<keyword evidence="2" id="KW-0689">Ribosomal protein</keyword>
<dbReference type="EMBL" id="CAMKVN010003167">
    <property type="protein sequence ID" value="CAI2183917.1"/>
    <property type="molecule type" value="Genomic_DNA"/>
</dbReference>
<comment type="caution">
    <text evidence="4">The sequence shown here is derived from an EMBL/GenBank/DDBJ whole genome shotgun (WGS) entry which is preliminary data.</text>
</comment>
<dbReference type="GO" id="GO:0006412">
    <property type="term" value="P:translation"/>
    <property type="evidence" value="ECO:0007669"/>
    <property type="project" value="InterPro"/>
</dbReference>
<dbReference type="Proteomes" id="UP001153678">
    <property type="component" value="Unassembled WGS sequence"/>
</dbReference>
<dbReference type="GO" id="GO:0003735">
    <property type="term" value="F:structural constituent of ribosome"/>
    <property type="evidence" value="ECO:0007669"/>
    <property type="project" value="InterPro"/>
</dbReference>
<keyword evidence="3" id="KW-0687">Ribonucleoprotein</keyword>
<dbReference type="GO" id="GO:0005840">
    <property type="term" value="C:ribosome"/>
    <property type="evidence" value="ECO:0007669"/>
    <property type="project" value="UniProtKB-KW"/>
</dbReference>
<comment type="similarity">
    <text evidence="1">Belongs to the bacterial ribosomal protein bL19 family.</text>
</comment>
<evidence type="ECO:0000256" key="3">
    <source>
        <dbReference type="ARBA" id="ARBA00023274"/>
    </source>
</evidence>
<proteinExistence type="inferred from homology"/>
<reference evidence="4" key="1">
    <citation type="submission" date="2022-08" db="EMBL/GenBank/DDBJ databases">
        <authorList>
            <person name="Kallberg Y."/>
            <person name="Tangrot J."/>
            <person name="Rosling A."/>
        </authorList>
    </citation>
    <scope>NUCLEOTIDE SEQUENCE</scope>
    <source>
        <strain evidence="4">Wild A</strain>
    </source>
</reference>
<dbReference type="InterPro" id="IPR008991">
    <property type="entry name" value="Translation_prot_SH3-like_sf"/>
</dbReference>
<dbReference type="InterPro" id="IPR038657">
    <property type="entry name" value="Ribosomal_bL19_sf"/>
</dbReference>
<sequence length="116" mass="13590">MDLMQEITKPYLRKDFLSLQVGEKIKVTTKVFDKGNKEKYRISNFEGIIISQKRPKQINYNFAVLKEGSKLVIKQTFFYHSPSIINIKKMGMINQKVRQAKLYFLERELAAKKSNG</sequence>
<dbReference type="AlphaFoldDB" id="A0A9W4SWE2"/>
<accession>A0A9W4SWE2</accession>
<dbReference type="GO" id="GO:1990904">
    <property type="term" value="C:ribonucleoprotein complex"/>
    <property type="evidence" value="ECO:0007669"/>
    <property type="project" value="UniProtKB-KW"/>
</dbReference>
<evidence type="ECO:0000256" key="1">
    <source>
        <dbReference type="ARBA" id="ARBA00005781"/>
    </source>
</evidence>
<keyword evidence="5" id="KW-1185">Reference proteome</keyword>
<dbReference type="PRINTS" id="PR00061">
    <property type="entry name" value="RIBOSOMALL19"/>
</dbReference>
<dbReference type="Pfam" id="PF01245">
    <property type="entry name" value="Ribosomal_L19"/>
    <property type="match status" value="1"/>
</dbReference>
<name>A0A9W4SWE2_9GLOM</name>
<organism evidence="4 5">
    <name type="scientific">Funneliformis geosporum</name>
    <dbReference type="NCBI Taxonomy" id="1117311"/>
    <lineage>
        <taxon>Eukaryota</taxon>
        <taxon>Fungi</taxon>
        <taxon>Fungi incertae sedis</taxon>
        <taxon>Mucoromycota</taxon>
        <taxon>Glomeromycotina</taxon>
        <taxon>Glomeromycetes</taxon>
        <taxon>Glomerales</taxon>
        <taxon>Glomeraceae</taxon>
        <taxon>Funneliformis</taxon>
    </lineage>
</organism>
<evidence type="ECO:0000256" key="2">
    <source>
        <dbReference type="ARBA" id="ARBA00022980"/>
    </source>
</evidence>
<dbReference type="Gene3D" id="2.30.30.790">
    <property type="match status" value="1"/>
</dbReference>
<evidence type="ECO:0000313" key="4">
    <source>
        <dbReference type="EMBL" id="CAI2183917.1"/>
    </source>
</evidence>
<protein>
    <submittedName>
        <fullName evidence="4">15974_t:CDS:1</fullName>
    </submittedName>
</protein>
<dbReference type="SUPFAM" id="SSF50104">
    <property type="entry name" value="Translation proteins SH3-like domain"/>
    <property type="match status" value="1"/>
</dbReference>
<dbReference type="OrthoDB" id="432645at2759"/>
<gene>
    <name evidence="4" type="ORF">FWILDA_LOCUS11319</name>
</gene>
<dbReference type="InterPro" id="IPR001857">
    <property type="entry name" value="Ribosomal_bL19"/>
</dbReference>
<evidence type="ECO:0000313" key="5">
    <source>
        <dbReference type="Proteomes" id="UP001153678"/>
    </source>
</evidence>